<reference evidence="2 3" key="1">
    <citation type="submission" date="2019-07" db="EMBL/GenBank/DDBJ databases">
        <title>Whole genome shotgun sequence of Skermanella aerolata NBRC 106429.</title>
        <authorList>
            <person name="Hosoyama A."/>
            <person name="Uohara A."/>
            <person name="Ohji S."/>
            <person name="Ichikawa N."/>
        </authorList>
    </citation>
    <scope>NUCLEOTIDE SEQUENCE [LARGE SCALE GENOMIC DNA]</scope>
    <source>
        <strain evidence="2 3">NBRC 106429</strain>
    </source>
</reference>
<dbReference type="RefSeq" id="WP_147040792.1">
    <property type="nucleotide sequence ID" value="NZ_BJYZ01000022.1"/>
</dbReference>
<evidence type="ECO:0000256" key="1">
    <source>
        <dbReference type="SAM" id="MobiDB-lite"/>
    </source>
</evidence>
<gene>
    <name evidence="2" type="ORF">SAE02_48030</name>
</gene>
<dbReference type="AlphaFoldDB" id="A0A512DW01"/>
<dbReference type="Gene3D" id="1.10.10.10">
    <property type="entry name" value="Winged helix-like DNA-binding domain superfamily/Winged helix DNA-binding domain"/>
    <property type="match status" value="1"/>
</dbReference>
<accession>A0A512DW01</accession>
<dbReference type="InterPro" id="IPR036388">
    <property type="entry name" value="WH-like_DNA-bd_sf"/>
</dbReference>
<dbReference type="OrthoDB" id="7862895at2"/>
<evidence type="ECO:0000313" key="3">
    <source>
        <dbReference type="Proteomes" id="UP000321523"/>
    </source>
</evidence>
<evidence type="ECO:0000313" key="2">
    <source>
        <dbReference type="EMBL" id="GEO40655.1"/>
    </source>
</evidence>
<name>A0A512DW01_9PROT</name>
<organism evidence="2 3">
    <name type="scientific">Skermanella aerolata</name>
    <dbReference type="NCBI Taxonomy" id="393310"/>
    <lineage>
        <taxon>Bacteria</taxon>
        <taxon>Pseudomonadati</taxon>
        <taxon>Pseudomonadota</taxon>
        <taxon>Alphaproteobacteria</taxon>
        <taxon>Rhodospirillales</taxon>
        <taxon>Azospirillaceae</taxon>
        <taxon>Skermanella</taxon>
    </lineage>
</organism>
<dbReference type="EMBL" id="BJYZ01000022">
    <property type="protein sequence ID" value="GEO40655.1"/>
    <property type="molecule type" value="Genomic_DNA"/>
</dbReference>
<feature type="region of interest" description="Disordered" evidence="1">
    <location>
        <begin position="99"/>
        <end position="151"/>
    </location>
</feature>
<protein>
    <recommendedName>
        <fullName evidence="4">Helix-turn-helix domain-containing protein</fullName>
    </recommendedName>
</protein>
<proteinExistence type="predicted"/>
<comment type="caution">
    <text evidence="2">The sequence shown here is derived from an EMBL/GenBank/DDBJ whole genome shotgun (WGS) entry which is preliminary data.</text>
</comment>
<evidence type="ECO:0008006" key="4">
    <source>
        <dbReference type="Google" id="ProtNLM"/>
    </source>
</evidence>
<keyword evidence="3" id="KW-1185">Reference proteome</keyword>
<feature type="region of interest" description="Disordered" evidence="1">
    <location>
        <begin position="217"/>
        <end position="279"/>
    </location>
</feature>
<dbReference type="Proteomes" id="UP000321523">
    <property type="component" value="Unassembled WGS sequence"/>
</dbReference>
<sequence>MGAQQLGSRWGTVAASVMRRPGLSVAAKAVYAALATYADRVGWIWVRQETIASDLERSRAWVHAAIAELEEQGLLLHDRQYIEGRQRASRYRLQDGLARRRSDADSEASEVSEQADAAVQPADTSHHDESNTSFSSSAREPVDPVSAEPVSADWVPTVDDIAWARSKHPNLDVLAFTESFVLSCRAKGYRYADPSAAWRRWLIEPKGKLPQLPVATANAAPAQEPAHETRSAKPRNRGPAHPSVPAGGSLSDDNRRRAAACLDRLMGRRAGDPSAGHAG</sequence>
<dbReference type="Pfam" id="PF13730">
    <property type="entry name" value="HTH_36"/>
    <property type="match status" value="1"/>
</dbReference>